<feature type="transmembrane region" description="Helical" evidence="18">
    <location>
        <begin position="122"/>
        <end position="141"/>
    </location>
</feature>
<evidence type="ECO:0000256" key="2">
    <source>
        <dbReference type="ARBA" id="ARBA00004651"/>
    </source>
</evidence>
<protein>
    <submittedName>
        <fullName evidence="21">Multidrug resistance-associated protein 1</fullName>
    </submittedName>
</protein>
<dbReference type="GO" id="GO:0005886">
    <property type="term" value="C:plasma membrane"/>
    <property type="evidence" value="ECO:0007669"/>
    <property type="project" value="UniProtKB-SubCell"/>
</dbReference>
<feature type="transmembrane region" description="Helical" evidence="18">
    <location>
        <begin position="1105"/>
        <end position="1135"/>
    </location>
</feature>
<proteinExistence type="inferred from homology"/>
<evidence type="ECO:0000259" key="20">
    <source>
        <dbReference type="PROSITE" id="PS50929"/>
    </source>
</evidence>
<dbReference type="InterPro" id="IPR036640">
    <property type="entry name" value="ABC1_TM_sf"/>
</dbReference>
<dbReference type="CDD" id="cd18603">
    <property type="entry name" value="ABC_6TM_MRP1_2_3_6_D2_like"/>
    <property type="match status" value="1"/>
</dbReference>
<dbReference type="Proteomes" id="UP000192578">
    <property type="component" value="Unassembled WGS sequence"/>
</dbReference>
<evidence type="ECO:0000256" key="7">
    <source>
        <dbReference type="ARBA" id="ARBA00022737"/>
    </source>
</evidence>
<reference evidence="22" key="1">
    <citation type="submission" date="2017-01" db="EMBL/GenBank/DDBJ databases">
        <title>Comparative genomics of anhydrobiosis in the tardigrade Hypsibius dujardini.</title>
        <authorList>
            <person name="Yoshida Y."/>
            <person name="Koutsovoulos G."/>
            <person name="Laetsch D."/>
            <person name="Stevens L."/>
            <person name="Kumar S."/>
            <person name="Horikawa D."/>
            <person name="Ishino K."/>
            <person name="Komine S."/>
            <person name="Tomita M."/>
            <person name="Blaxter M."/>
            <person name="Arakawa K."/>
        </authorList>
    </citation>
    <scope>NUCLEOTIDE SEQUENCE [LARGE SCALE GENOMIC DNA]</scope>
    <source>
        <strain evidence="22">Z151</strain>
    </source>
</reference>
<keyword evidence="13 18" id="KW-0472">Membrane</keyword>
<dbReference type="GO" id="GO:0005524">
    <property type="term" value="F:ATP binding"/>
    <property type="evidence" value="ECO:0007669"/>
    <property type="project" value="UniProtKB-KW"/>
</dbReference>
<evidence type="ECO:0000256" key="1">
    <source>
        <dbReference type="ARBA" id="ARBA00004128"/>
    </source>
</evidence>
<evidence type="ECO:0000256" key="8">
    <source>
        <dbReference type="ARBA" id="ARBA00022741"/>
    </source>
</evidence>
<evidence type="ECO:0000256" key="18">
    <source>
        <dbReference type="SAM" id="Phobius"/>
    </source>
</evidence>
<keyword evidence="4" id="KW-0813">Transport</keyword>
<evidence type="ECO:0000256" key="11">
    <source>
        <dbReference type="ARBA" id="ARBA00022989"/>
    </source>
</evidence>
<feature type="transmembrane region" description="Helical" evidence="18">
    <location>
        <begin position="1020"/>
        <end position="1045"/>
    </location>
</feature>
<feature type="region of interest" description="Disordered" evidence="17">
    <location>
        <begin position="925"/>
        <end position="946"/>
    </location>
</feature>
<evidence type="ECO:0000256" key="13">
    <source>
        <dbReference type="ARBA" id="ARBA00023136"/>
    </source>
</evidence>
<dbReference type="CDD" id="cd18595">
    <property type="entry name" value="ABC_6TM_MRP1_2_3_6_D1_like"/>
    <property type="match status" value="1"/>
</dbReference>
<dbReference type="InterPro" id="IPR017871">
    <property type="entry name" value="ABC_transporter-like_CS"/>
</dbReference>
<dbReference type="GO" id="GO:0016887">
    <property type="term" value="F:ATP hydrolysis activity"/>
    <property type="evidence" value="ECO:0007669"/>
    <property type="project" value="InterPro"/>
</dbReference>
<dbReference type="FunFam" id="3.40.50.300:FF:000293">
    <property type="entry name" value="ATP binding cassette subfamily C member 1"/>
    <property type="match status" value="1"/>
</dbReference>
<dbReference type="EMBL" id="MTYJ01000061">
    <property type="protein sequence ID" value="OQV17409.1"/>
    <property type="molecule type" value="Genomic_DNA"/>
</dbReference>
<dbReference type="PROSITE" id="PS50929">
    <property type="entry name" value="ABC_TM1F"/>
    <property type="match status" value="2"/>
</dbReference>
<keyword evidence="9" id="KW-0067">ATP-binding</keyword>
<comment type="catalytic activity">
    <reaction evidence="16">
        <text>17beta-estradiol 17-O-(beta-D-glucuronate)(in) + ATP + H2O = 17beta-estradiol 17-O-(beta-D-glucuronate)(out) + ADP + phosphate + H(+)</text>
        <dbReference type="Rhea" id="RHEA:60128"/>
        <dbReference type="ChEBI" id="CHEBI:15377"/>
        <dbReference type="ChEBI" id="CHEBI:15378"/>
        <dbReference type="ChEBI" id="CHEBI:30616"/>
        <dbReference type="ChEBI" id="CHEBI:43474"/>
        <dbReference type="ChEBI" id="CHEBI:82961"/>
        <dbReference type="ChEBI" id="CHEBI:456216"/>
    </reaction>
    <physiologicalReaction direction="left-to-right" evidence="16">
        <dbReference type="Rhea" id="RHEA:60129"/>
    </physiologicalReaction>
</comment>
<dbReference type="SUPFAM" id="SSF90123">
    <property type="entry name" value="ABC transporter transmembrane region"/>
    <property type="match status" value="2"/>
</dbReference>
<dbReference type="CDD" id="cd03244">
    <property type="entry name" value="ABCC_MRP_domain2"/>
    <property type="match status" value="1"/>
</dbReference>
<comment type="catalytic activity">
    <reaction evidence="15">
        <text>leukotriene C4(in) + ATP + H2O = leukotriene C4(out) + ADP + phosphate + H(+)</text>
        <dbReference type="Rhea" id="RHEA:38963"/>
        <dbReference type="ChEBI" id="CHEBI:15377"/>
        <dbReference type="ChEBI" id="CHEBI:15378"/>
        <dbReference type="ChEBI" id="CHEBI:30616"/>
        <dbReference type="ChEBI" id="CHEBI:43474"/>
        <dbReference type="ChEBI" id="CHEBI:57973"/>
        <dbReference type="ChEBI" id="CHEBI:456216"/>
    </reaction>
    <physiologicalReaction direction="left-to-right" evidence="15">
        <dbReference type="Rhea" id="RHEA:38964"/>
    </physiologicalReaction>
</comment>
<dbReference type="OrthoDB" id="6500128at2759"/>
<evidence type="ECO:0000256" key="12">
    <source>
        <dbReference type="ARBA" id="ARBA00023055"/>
    </source>
</evidence>
<keyword evidence="5" id="KW-1003">Cell membrane</keyword>
<evidence type="ECO:0000256" key="6">
    <source>
        <dbReference type="ARBA" id="ARBA00022692"/>
    </source>
</evidence>
<dbReference type="Gene3D" id="1.20.1560.10">
    <property type="entry name" value="ABC transporter type 1, transmembrane domain"/>
    <property type="match status" value="2"/>
</dbReference>
<dbReference type="GO" id="GO:0005774">
    <property type="term" value="C:vacuolar membrane"/>
    <property type="evidence" value="ECO:0007669"/>
    <property type="project" value="UniProtKB-SubCell"/>
</dbReference>
<dbReference type="PANTHER" id="PTHR24223">
    <property type="entry name" value="ATP-BINDING CASSETTE SUB-FAMILY C"/>
    <property type="match status" value="1"/>
</dbReference>
<evidence type="ECO:0000313" key="22">
    <source>
        <dbReference type="Proteomes" id="UP000192578"/>
    </source>
</evidence>
<gene>
    <name evidence="21" type="ORF">BV898_08512</name>
</gene>
<evidence type="ECO:0000256" key="4">
    <source>
        <dbReference type="ARBA" id="ARBA00022448"/>
    </source>
</evidence>
<evidence type="ECO:0000256" key="3">
    <source>
        <dbReference type="ARBA" id="ARBA00009726"/>
    </source>
</evidence>
<keyword evidence="8" id="KW-0547">Nucleotide-binding</keyword>
<dbReference type="SUPFAM" id="SSF52540">
    <property type="entry name" value="P-loop containing nucleoside triphosphate hydrolases"/>
    <property type="match status" value="2"/>
</dbReference>
<dbReference type="FunFam" id="3.40.50.300:FF:000074">
    <property type="entry name" value="Multidrug resistance-associated protein 5 isoform 1"/>
    <property type="match status" value="1"/>
</dbReference>
<dbReference type="InterPro" id="IPR003439">
    <property type="entry name" value="ABC_transporter-like_ATP-bd"/>
</dbReference>
<dbReference type="Pfam" id="PF24357">
    <property type="entry name" value="TMD0_ABC"/>
    <property type="match status" value="1"/>
</dbReference>
<dbReference type="InterPro" id="IPR011527">
    <property type="entry name" value="ABC1_TM_dom"/>
</dbReference>
<comment type="caution">
    <text evidence="21">The sequence shown here is derived from an EMBL/GenBank/DDBJ whole genome shotgun (WGS) entry which is preliminary data.</text>
</comment>
<dbReference type="InterPro" id="IPR056227">
    <property type="entry name" value="TMD0_ABC"/>
</dbReference>
<feature type="transmembrane region" description="Helical" evidence="18">
    <location>
        <begin position="533"/>
        <end position="562"/>
    </location>
</feature>
<evidence type="ECO:0000256" key="16">
    <source>
        <dbReference type="ARBA" id="ARBA00047576"/>
    </source>
</evidence>
<dbReference type="GO" id="GO:0008559">
    <property type="term" value="F:ABC-type xenobiotic transporter activity"/>
    <property type="evidence" value="ECO:0007669"/>
    <property type="project" value="UniProtKB-EC"/>
</dbReference>
<comment type="subcellular location">
    <subcellularLocation>
        <location evidence="2">Cell membrane</location>
        <topology evidence="2">Multi-pass membrane protein</topology>
    </subcellularLocation>
    <subcellularLocation>
        <location evidence="1">Vacuole membrane</location>
        <topology evidence="1">Multi-pass membrane protein</topology>
    </subcellularLocation>
</comment>
<name>A0A1W0WQE7_HYPEX</name>
<dbReference type="SMART" id="SM00382">
    <property type="entry name" value="AAA"/>
    <property type="match status" value="2"/>
</dbReference>
<keyword evidence="22" id="KW-1185">Reference proteome</keyword>
<dbReference type="Pfam" id="PF00005">
    <property type="entry name" value="ABC_tran"/>
    <property type="match status" value="2"/>
</dbReference>
<keyword evidence="6 18" id="KW-0812">Transmembrane</keyword>
<evidence type="ECO:0000256" key="17">
    <source>
        <dbReference type="SAM" id="MobiDB-lite"/>
    </source>
</evidence>
<feature type="compositionally biased region" description="Basic and acidic residues" evidence="17">
    <location>
        <begin position="925"/>
        <end position="940"/>
    </location>
</feature>
<keyword evidence="10" id="KW-1278">Translocase</keyword>
<feature type="transmembrane region" description="Helical" evidence="18">
    <location>
        <begin position="184"/>
        <end position="206"/>
    </location>
</feature>
<keyword evidence="7" id="KW-0677">Repeat</keyword>
<feature type="domain" description="ABC transporter" evidence="19">
    <location>
        <begin position="1302"/>
        <end position="1536"/>
    </location>
</feature>
<dbReference type="CDD" id="cd03250">
    <property type="entry name" value="ABCC_MRP_domain1"/>
    <property type="match status" value="1"/>
</dbReference>
<dbReference type="Gene3D" id="3.40.50.300">
    <property type="entry name" value="P-loop containing nucleotide triphosphate hydrolases"/>
    <property type="match status" value="2"/>
</dbReference>
<feature type="domain" description="ABC transmembrane type-1" evidence="20">
    <location>
        <begin position="317"/>
        <end position="599"/>
    </location>
</feature>
<organism evidence="21 22">
    <name type="scientific">Hypsibius exemplaris</name>
    <name type="common">Freshwater tardigrade</name>
    <dbReference type="NCBI Taxonomy" id="2072580"/>
    <lineage>
        <taxon>Eukaryota</taxon>
        <taxon>Metazoa</taxon>
        <taxon>Ecdysozoa</taxon>
        <taxon>Tardigrada</taxon>
        <taxon>Eutardigrada</taxon>
        <taxon>Parachela</taxon>
        <taxon>Hypsibioidea</taxon>
        <taxon>Hypsibiidae</taxon>
        <taxon>Hypsibius</taxon>
    </lineage>
</organism>
<feature type="transmembrane region" description="Helical" evidence="18">
    <location>
        <begin position="80"/>
        <end position="102"/>
    </location>
</feature>
<evidence type="ECO:0000259" key="19">
    <source>
        <dbReference type="PROSITE" id="PS50893"/>
    </source>
</evidence>
<dbReference type="PROSITE" id="PS00211">
    <property type="entry name" value="ABC_TRANSPORTER_1"/>
    <property type="match status" value="2"/>
</dbReference>
<keyword evidence="12" id="KW-0445">Lipid transport</keyword>
<dbReference type="Pfam" id="PF00664">
    <property type="entry name" value="ABC_membrane"/>
    <property type="match status" value="2"/>
</dbReference>
<evidence type="ECO:0000256" key="9">
    <source>
        <dbReference type="ARBA" id="ARBA00022840"/>
    </source>
</evidence>
<dbReference type="FunFam" id="1.20.1560.10:FF:000007">
    <property type="entry name" value="ATP-binding cassette subfamily C member 1"/>
    <property type="match status" value="1"/>
</dbReference>
<dbReference type="InterPro" id="IPR027417">
    <property type="entry name" value="P-loop_NTPase"/>
</dbReference>
<dbReference type="NCBIfam" id="TIGR00957">
    <property type="entry name" value="MRP_assoc_pro"/>
    <property type="match status" value="1"/>
</dbReference>
<dbReference type="PANTHER" id="PTHR24223:SF443">
    <property type="entry name" value="MULTIDRUG-RESISTANCE LIKE PROTEIN 1, ISOFORM I"/>
    <property type="match status" value="1"/>
</dbReference>
<dbReference type="PROSITE" id="PS50893">
    <property type="entry name" value="ABC_TRANSPORTER_2"/>
    <property type="match status" value="2"/>
</dbReference>
<dbReference type="GO" id="GO:0006869">
    <property type="term" value="P:lipid transport"/>
    <property type="evidence" value="ECO:0007669"/>
    <property type="project" value="UniProtKB-KW"/>
</dbReference>
<comment type="catalytic activity">
    <reaction evidence="14">
        <text>ATP + H2O + xenobioticSide 1 = ADP + phosphate + xenobioticSide 2.</text>
        <dbReference type="EC" id="7.6.2.2"/>
    </reaction>
</comment>
<feature type="transmembrane region" description="Helical" evidence="18">
    <location>
        <begin position="355"/>
        <end position="378"/>
    </location>
</feature>
<feature type="transmembrane region" description="Helical" evidence="18">
    <location>
        <begin position="456"/>
        <end position="476"/>
    </location>
</feature>
<dbReference type="FunFam" id="1.20.1560.10:FF:000001">
    <property type="entry name" value="ATP-binding cassette subfamily C member 1"/>
    <property type="match status" value="1"/>
</dbReference>
<feature type="transmembrane region" description="Helical" evidence="18">
    <location>
        <begin position="50"/>
        <end position="68"/>
    </location>
</feature>
<evidence type="ECO:0000256" key="10">
    <source>
        <dbReference type="ARBA" id="ARBA00022967"/>
    </source>
</evidence>
<feature type="transmembrane region" description="Helical" evidence="18">
    <location>
        <begin position="432"/>
        <end position="450"/>
    </location>
</feature>
<evidence type="ECO:0000256" key="5">
    <source>
        <dbReference type="ARBA" id="ARBA00022475"/>
    </source>
</evidence>
<keyword evidence="11 18" id="KW-1133">Transmembrane helix</keyword>
<feature type="transmembrane region" description="Helical" evidence="18">
    <location>
        <begin position="153"/>
        <end position="172"/>
    </location>
</feature>
<evidence type="ECO:0000256" key="14">
    <source>
        <dbReference type="ARBA" id="ARBA00034018"/>
    </source>
</evidence>
<feature type="domain" description="ABC transporter" evidence="19">
    <location>
        <begin position="637"/>
        <end position="859"/>
    </location>
</feature>
<accession>A0A1W0WQE7</accession>
<feature type="domain" description="ABC transmembrane type-1" evidence="20">
    <location>
        <begin position="980"/>
        <end position="1265"/>
    </location>
</feature>
<dbReference type="InterPro" id="IPR050173">
    <property type="entry name" value="ABC_transporter_C-like"/>
</dbReference>
<comment type="similarity">
    <text evidence="3">Belongs to the ABC transporter superfamily. ABCC family. Conjugate transporter (TC 3.A.1.208) subfamily.</text>
</comment>
<dbReference type="InterPro" id="IPR005292">
    <property type="entry name" value="MRP"/>
</dbReference>
<feature type="transmembrane region" description="Helical" evidence="18">
    <location>
        <begin position="977"/>
        <end position="1000"/>
    </location>
</feature>
<evidence type="ECO:0000256" key="15">
    <source>
        <dbReference type="ARBA" id="ARBA00047523"/>
    </source>
</evidence>
<sequence length="1542" mass="172917">MTDEPSTAAFVNGTIYHPFPAGFCRDNFWDSAITWNTNNPDFTECFQQSALVWVPCMFLWLLLPYQAFGGLRSRLKIRKWSWVSVAKTTLSLLLVILAVAEVSYVAHQWNTLGTSSLPDVDLVAPLVKAATFGLSAVYIYLDRRNAEPSSAVLFFFWLLTTISAIVTFRSKIESAQKYGINDPFRFAIHMIYFPAICAQFILSFVADYTRDYKQGNLQPCPEQYSSFPNRMVFWWFNSLAYLGWKRPLVQEDLWDVNPEDKTKVSVDRLQKFWGREMARMQRSTADYSTPEAARARRKPYEPSLTASLFKTFWLPLLFGGLLKLGNDLVVFAAPQLLRLLIGFITDFSMESWKGYMFAVLLLCSSFLQTMLLGHYFHYSMRIGMQVRSAVTSAVYRKALRITSAAKRSSTVGEMVNLMSVDSQRFMDLTSQLHLIWSAPLQMGLALYFLWGTLGPSVLAGLATMILMVPINAVIGTRSRTLQISQMKEKDGRIKTMTEIMNGMKVLKLYAWEQSFQDQVSGIRDRELDTLKKAAYLSAISFLTFILSPFMVALTTFATYVMVDENNILDAEKAFVSLSLFNILRMPLTMLPQVIISVIQAKVSVDRLSKFLRNDELDPNNVRIVPSSDRTVTSAVSIERGNFAWGKDDSLCLKDIDIDVKEGQLVAVVGQVGTGKSSLMAAMLGLMEKRSGDVSQKGSIAYVSQQAWIQNMTLKQNILFGNPLDERRYQQVIDACALRPDLEMLQGGDQTEIGEKGINLSGGQKQRVSLARAVYCNSDVYVLDDPLSAVDSHVGKHIFDQVIGPNGILKNKTRILVTHGIGFLSQTDNIFVLANGTVSETGSYEQLVHNRGAFANFLRTYLTEDDESLESDDPETASLKQEILTELGTAEIPNGNGPAARAERSMSITSLTSRASMRKIKRLMSRQDSKMPKMTEKEATDAKGPANKGNLVELEKSEIGGVKWNVYWLFLKHMSLPAAMGMILFYIIFNGISVYTNIWLGDWAEDSKDPMRRNSTEWRDFRLGIYGGLGGVQGLFIYFSMLVAAYGQIRASRKLHQNMLARIFRAPMAFFDTTPLGRIINRFSKDIDTVDTALPMLIRMWLNCMFSVIATIVVICIGTPLFASVIVPLGFVYYVIQRFFIASSRQLKRLESVSRSPIYSHFQESVTGTSTIVAMKQSERFIQDNEERVDLNNASYYPNLVSQRWLAVRLESVGNLATFFAALFAVVGRDKDWGVAPKDMGLSISYALTMTQTLNWLVRINGELETSIVSVERIKEYTEVPQEADWIIPESRPEKSWPQRGEIKFDNYQTRYRPELELVLKGVVADIGAGEKIGIVGRTGAGKSSLTLALFRIIEAAGGSIVIDGVKISSMGLHDVRSRITIIPQDPVLFSGTLRLNLDPFKVYSDEEVWRALENAHLKSFVSSLPDGLEHSVAEGGENLSVGQRQLICLARALLRKTKILVLDEATAAIDLETDDLIQATIREKFSDCTILTIAHRLNTIMDSTRIMVLDQGRIKEFDAPTVLSRTEIQFSLDVAKDAGIAS</sequence>
<evidence type="ECO:0000313" key="21">
    <source>
        <dbReference type="EMBL" id="OQV17409.1"/>
    </source>
</evidence>
<dbReference type="InterPro" id="IPR003593">
    <property type="entry name" value="AAA+_ATPase"/>
</dbReference>